<evidence type="ECO:0000313" key="3">
    <source>
        <dbReference type="Proteomes" id="UP001634394"/>
    </source>
</evidence>
<sequence length="458" mass="52997">MKKSVTFANKRQVIFIKEYVCPACLKISRSAPSARLKAEISQQRKPLQKHVPSRPKTGHQETYISLSDIYQLAEREKLSYSATSRRENVERAYEWFRKSEEISRPNTSASGYINKINRETITPMSMLSEPLFSRPSSIMRATDTEDYEDDEDDYMSMRRTMASISRDCCEIIGPQMCHECRKNRIREMDKKRYDAFFPTLHASEDNLTATAIVKRYLPKLSYPEIEDRIARGEIQKPILSKKLRKGPMSREDELNKQVNESKPKDEVQKEERMRSKRKSTALIFANLRALNQKIISGEVNRSDGFSKVTKLKSEIHSVPKGDKLSESKSKLKLLKKHVSSIYISPRKVQLESKSKFQSFFEPPLLPRHCQGADPGFFAGSKETYNLPERLPEELVFLDKNGRKTTRRMTSRVSFRSEFAIQEEESEEDDTSETTRDSSGMKEDTPKGPCIREDEEEIE</sequence>
<feature type="compositionally biased region" description="Basic residues" evidence="1">
    <location>
        <begin position="46"/>
        <end position="57"/>
    </location>
</feature>
<feature type="region of interest" description="Disordered" evidence="1">
    <location>
        <begin position="406"/>
        <end position="458"/>
    </location>
</feature>
<feature type="region of interest" description="Disordered" evidence="1">
    <location>
        <begin position="36"/>
        <end position="59"/>
    </location>
</feature>
<dbReference type="AlphaFoldDB" id="A0ABD3X9F5"/>
<feature type="region of interest" description="Disordered" evidence="1">
    <location>
        <begin position="240"/>
        <end position="273"/>
    </location>
</feature>
<keyword evidence="3" id="KW-1185">Reference proteome</keyword>
<name>A0ABD3X9F5_SINWO</name>
<accession>A0ABD3X9F5</accession>
<dbReference type="Proteomes" id="UP001634394">
    <property type="component" value="Unassembled WGS sequence"/>
</dbReference>
<reference evidence="2 3" key="1">
    <citation type="submission" date="2024-11" db="EMBL/GenBank/DDBJ databases">
        <title>Chromosome-level genome assembly of the freshwater bivalve Anodonta woodiana.</title>
        <authorList>
            <person name="Chen X."/>
        </authorList>
    </citation>
    <scope>NUCLEOTIDE SEQUENCE [LARGE SCALE GENOMIC DNA]</scope>
    <source>
        <strain evidence="2">MN2024</strain>
        <tissue evidence="2">Gills</tissue>
    </source>
</reference>
<organism evidence="2 3">
    <name type="scientific">Sinanodonta woodiana</name>
    <name type="common">Chinese pond mussel</name>
    <name type="synonym">Anodonta woodiana</name>
    <dbReference type="NCBI Taxonomy" id="1069815"/>
    <lineage>
        <taxon>Eukaryota</taxon>
        <taxon>Metazoa</taxon>
        <taxon>Spiralia</taxon>
        <taxon>Lophotrochozoa</taxon>
        <taxon>Mollusca</taxon>
        <taxon>Bivalvia</taxon>
        <taxon>Autobranchia</taxon>
        <taxon>Heteroconchia</taxon>
        <taxon>Palaeoheterodonta</taxon>
        <taxon>Unionida</taxon>
        <taxon>Unionoidea</taxon>
        <taxon>Unionidae</taxon>
        <taxon>Unioninae</taxon>
        <taxon>Sinanodonta</taxon>
    </lineage>
</organism>
<feature type="compositionally biased region" description="Basic and acidic residues" evidence="1">
    <location>
        <begin position="432"/>
        <end position="451"/>
    </location>
</feature>
<feature type="compositionally biased region" description="Basic and acidic residues" evidence="1">
    <location>
        <begin position="248"/>
        <end position="273"/>
    </location>
</feature>
<comment type="caution">
    <text evidence="2">The sequence shown here is derived from an EMBL/GenBank/DDBJ whole genome shotgun (WGS) entry which is preliminary data.</text>
</comment>
<evidence type="ECO:0000313" key="2">
    <source>
        <dbReference type="EMBL" id="KAL3882360.1"/>
    </source>
</evidence>
<feature type="compositionally biased region" description="Acidic residues" evidence="1">
    <location>
        <begin position="420"/>
        <end position="431"/>
    </location>
</feature>
<evidence type="ECO:0000256" key="1">
    <source>
        <dbReference type="SAM" id="MobiDB-lite"/>
    </source>
</evidence>
<gene>
    <name evidence="2" type="ORF">ACJMK2_028713</name>
</gene>
<protein>
    <submittedName>
        <fullName evidence="2">Uncharacterized protein</fullName>
    </submittedName>
</protein>
<dbReference type="EMBL" id="JBJQND010000003">
    <property type="protein sequence ID" value="KAL3882360.1"/>
    <property type="molecule type" value="Genomic_DNA"/>
</dbReference>
<proteinExistence type="predicted"/>